<feature type="transmembrane region" description="Helical" evidence="2">
    <location>
        <begin position="77"/>
        <end position="98"/>
    </location>
</feature>
<organism evidence="4 5">
    <name type="scientific">Nocardiopsis suaedae</name>
    <dbReference type="NCBI Taxonomy" id="3018444"/>
    <lineage>
        <taxon>Bacteria</taxon>
        <taxon>Bacillati</taxon>
        <taxon>Actinomycetota</taxon>
        <taxon>Actinomycetes</taxon>
        <taxon>Streptosporangiales</taxon>
        <taxon>Nocardiopsidaceae</taxon>
        <taxon>Nocardiopsis</taxon>
    </lineage>
</organism>
<name>A0ABT4TQG5_9ACTN</name>
<feature type="chain" id="PRO_5045447400" description="LuxR family transcriptional regulator" evidence="3">
    <location>
        <begin position="28"/>
        <end position="125"/>
    </location>
</feature>
<feature type="region of interest" description="Disordered" evidence="1">
    <location>
        <begin position="26"/>
        <end position="48"/>
    </location>
</feature>
<evidence type="ECO:0000313" key="5">
    <source>
        <dbReference type="Proteomes" id="UP001165685"/>
    </source>
</evidence>
<reference evidence="4" key="1">
    <citation type="submission" date="2023-01" db="EMBL/GenBank/DDBJ databases">
        <title>Draft genome sequence of Nocardiopsis sp. LSu2-4 isolated from halophytes.</title>
        <authorList>
            <person name="Duangmal K."/>
            <person name="Chantavorakit T."/>
        </authorList>
    </citation>
    <scope>NUCLEOTIDE SEQUENCE</scope>
    <source>
        <strain evidence="4">LSu2-4</strain>
    </source>
</reference>
<evidence type="ECO:0000256" key="1">
    <source>
        <dbReference type="SAM" id="MobiDB-lite"/>
    </source>
</evidence>
<dbReference type="EMBL" id="JAQFWP010000043">
    <property type="protein sequence ID" value="MDA2806917.1"/>
    <property type="molecule type" value="Genomic_DNA"/>
</dbReference>
<accession>A0ABT4TQG5</accession>
<gene>
    <name evidence="4" type="ORF">O4U47_20600</name>
</gene>
<feature type="signal peptide" evidence="3">
    <location>
        <begin position="1"/>
        <end position="27"/>
    </location>
</feature>
<keyword evidence="2" id="KW-0472">Membrane</keyword>
<sequence length="125" mass="12156">MTSPRFLFAATVLSVAAVLTAPVPASAAEGGTPPAVPSAPAAVGTAAEGAATEGVGPAVLAAAEGSGGAAEGTEDMAFPWTAVGAIVLVLAGVGFRAWQMFGRRSKRPSGGVGPAARDTGRPRDR</sequence>
<dbReference type="RefSeq" id="WP_270679551.1">
    <property type="nucleotide sequence ID" value="NZ_JAQFWP010000043.1"/>
</dbReference>
<keyword evidence="5" id="KW-1185">Reference proteome</keyword>
<protein>
    <recommendedName>
        <fullName evidence="6">LuxR family transcriptional regulator</fullName>
    </recommendedName>
</protein>
<comment type="caution">
    <text evidence="4">The sequence shown here is derived from an EMBL/GenBank/DDBJ whole genome shotgun (WGS) entry which is preliminary data.</text>
</comment>
<dbReference type="Proteomes" id="UP001165685">
    <property type="component" value="Unassembled WGS sequence"/>
</dbReference>
<keyword evidence="2" id="KW-0812">Transmembrane</keyword>
<keyword evidence="3" id="KW-0732">Signal</keyword>
<evidence type="ECO:0000256" key="2">
    <source>
        <dbReference type="SAM" id="Phobius"/>
    </source>
</evidence>
<feature type="region of interest" description="Disordered" evidence="1">
    <location>
        <begin position="104"/>
        <end position="125"/>
    </location>
</feature>
<evidence type="ECO:0000313" key="4">
    <source>
        <dbReference type="EMBL" id="MDA2806917.1"/>
    </source>
</evidence>
<proteinExistence type="predicted"/>
<evidence type="ECO:0000256" key="3">
    <source>
        <dbReference type="SAM" id="SignalP"/>
    </source>
</evidence>
<evidence type="ECO:0008006" key="6">
    <source>
        <dbReference type="Google" id="ProtNLM"/>
    </source>
</evidence>
<keyword evidence="2" id="KW-1133">Transmembrane helix</keyword>